<dbReference type="GO" id="GO:0019058">
    <property type="term" value="P:viral life cycle"/>
    <property type="evidence" value="ECO:0007669"/>
    <property type="project" value="UniProtKB-ARBA"/>
</dbReference>
<dbReference type="NCBIfam" id="TIGR02601">
    <property type="entry name" value="autotrns_rpt"/>
    <property type="match status" value="1"/>
</dbReference>
<dbReference type="InterPro" id="IPR011050">
    <property type="entry name" value="Pectin_lyase_fold/virulence"/>
</dbReference>
<protein>
    <submittedName>
        <fullName evidence="4">Autotransporter-associated beta strand repeat</fullName>
    </submittedName>
</protein>
<accession>A0A6J5M3L0</accession>
<organism evidence="4">
    <name type="scientific">uncultured Caudovirales phage</name>
    <dbReference type="NCBI Taxonomy" id="2100421"/>
    <lineage>
        <taxon>Viruses</taxon>
        <taxon>Duplodnaviria</taxon>
        <taxon>Heunggongvirae</taxon>
        <taxon>Uroviricota</taxon>
        <taxon>Caudoviricetes</taxon>
        <taxon>Peduoviridae</taxon>
        <taxon>Maltschvirus</taxon>
        <taxon>Maltschvirus maltsch</taxon>
    </lineage>
</organism>
<dbReference type="GO" id="GO:0051701">
    <property type="term" value="P:biological process involved in interaction with host"/>
    <property type="evidence" value="ECO:0007669"/>
    <property type="project" value="UniProtKB-ARBA"/>
</dbReference>
<dbReference type="GO" id="GO:0044423">
    <property type="term" value="C:virion component"/>
    <property type="evidence" value="ECO:0007669"/>
    <property type="project" value="UniProtKB-KW"/>
</dbReference>
<evidence type="ECO:0000313" key="5">
    <source>
        <dbReference type="EMBL" id="CAB4218144.1"/>
    </source>
</evidence>
<gene>
    <name evidence="5" type="ORF">UFOVP1607_3</name>
    <name evidence="4" type="ORF">UFOVP352_8</name>
</gene>
<keyword evidence="3" id="KW-0946">Virion</keyword>
<evidence type="ECO:0000256" key="2">
    <source>
        <dbReference type="ARBA" id="ARBA00022729"/>
    </source>
</evidence>
<evidence type="ECO:0000256" key="1">
    <source>
        <dbReference type="ARBA" id="ARBA00004328"/>
    </source>
</evidence>
<dbReference type="SUPFAM" id="SSF51126">
    <property type="entry name" value="Pectin lyase-like"/>
    <property type="match status" value="1"/>
</dbReference>
<evidence type="ECO:0000313" key="4">
    <source>
        <dbReference type="EMBL" id="CAB4139676.1"/>
    </source>
</evidence>
<dbReference type="Pfam" id="PF12951">
    <property type="entry name" value="PATR"/>
    <property type="match status" value="3"/>
</dbReference>
<dbReference type="EMBL" id="LR797466">
    <property type="protein sequence ID" value="CAB4218144.1"/>
    <property type="molecule type" value="Genomic_DNA"/>
</dbReference>
<dbReference type="EMBL" id="LR796365">
    <property type="protein sequence ID" value="CAB4139676.1"/>
    <property type="molecule type" value="Genomic_DNA"/>
</dbReference>
<comment type="subcellular location">
    <subcellularLocation>
        <location evidence="1">Virion</location>
    </subcellularLocation>
</comment>
<keyword evidence="2" id="KW-0732">Signal</keyword>
<reference evidence="4" key="1">
    <citation type="submission" date="2020-04" db="EMBL/GenBank/DDBJ databases">
        <authorList>
            <person name="Chiriac C."/>
            <person name="Salcher M."/>
            <person name="Ghai R."/>
            <person name="Kavagutti S V."/>
        </authorList>
    </citation>
    <scope>NUCLEOTIDE SEQUENCE</scope>
</reference>
<proteinExistence type="predicted"/>
<evidence type="ECO:0000256" key="3">
    <source>
        <dbReference type="ARBA" id="ARBA00022844"/>
    </source>
</evidence>
<sequence length="510" mass="51535">MPLICQPAKSAQAFNIAKYPLVTSGYGAENYVVNSGIFNTSLYLVGSQTIILSPGKSIGLSGLISGPGNLLLPGLGTVTILTPPSYTGSTHINGSLVINLNTATTFSSAIFGSGSVSANGVGNVTFSLPNSYSGTTTVTNGTLSTSINGALSTNTITNNSIVWFNPLPSSTSSLTYSNNFVLNNGLVRCGYSSSPNSAGSVTLNGTVTLNGVNCEMASVYNANIIVNGKVTGSGRFVVQTIPGGPGGSNTFQGARIFLENTSNDYTGGTFINSSNIGFVGNNANGNFLFTKKLGSGPIQIGNGFFGDSGVLVLEADNAINPSSVITLLFNSSAYAAELRLNGFSTQCGGIVNNGKISSNATSILTLNTNSALTFNGSISSAISLVMQGSSTQTLAGTNSYSGSTTVLSGVLNFPNAVPASTQWVINVNNTGPTSTGGLMTLVASPNFSGKTINILCSGASTGLNLVVVSWSGTATNSPNLQLNGSPVISGVPSGGITITYNASGTITITS</sequence>
<name>A0A6J5M3L0_9CAUD</name>
<dbReference type="InterPro" id="IPR013425">
    <property type="entry name" value="Autotrns_rpt"/>
</dbReference>